<dbReference type="GO" id="GO:0016787">
    <property type="term" value="F:hydrolase activity"/>
    <property type="evidence" value="ECO:0007669"/>
    <property type="project" value="InterPro"/>
</dbReference>
<feature type="transmembrane region" description="Helical" evidence="1">
    <location>
        <begin position="50"/>
        <end position="69"/>
    </location>
</feature>
<evidence type="ECO:0000313" key="4">
    <source>
        <dbReference type="Proteomes" id="UP000654075"/>
    </source>
</evidence>
<dbReference type="Pfam" id="PF00149">
    <property type="entry name" value="Metallophos"/>
    <property type="match status" value="1"/>
</dbReference>
<dbReference type="Proteomes" id="UP000654075">
    <property type="component" value="Unassembled WGS sequence"/>
</dbReference>
<keyword evidence="4" id="KW-1185">Reference proteome</keyword>
<comment type="caution">
    <text evidence="3">The sequence shown here is derived from an EMBL/GenBank/DDBJ whole genome shotgun (WGS) entry which is preliminary data.</text>
</comment>
<dbReference type="SUPFAM" id="SSF56300">
    <property type="entry name" value="Metallo-dependent phosphatases"/>
    <property type="match status" value="1"/>
</dbReference>
<gene>
    <name evidence="3" type="ORF">PGLA1383_LOCUS24652</name>
</gene>
<evidence type="ECO:0000256" key="1">
    <source>
        <dbReference type="SAM" id="Phobius"/>
    </source>
</evidence>
<reference evidence="3" key="1">
    <citation type="submission" date="2021-02" db="EMBL/GenBank/DDBJ databases">
        <authorList>
            <person name="Dougan E. K."/>
            <person name="Rhodes N."/>
            <person name="Thang M."/>
            <person name="Chan C."/>
        </authorList>
    </citation>
    <scope>NUCLEOTIDE SEQUENCE</scope>
</reference>
<organism evidence="3 4">
    <name type="scientific">Polarella glacialis</name>
    <name type="common">Dinoflagellate</name>
    <dbReference type="NCBI Taxonomy" id="89957"/>
    <lineage>
        <taxon>Eukaryota</taxon>
        <taxon>Sar</taxon>
        <taxon>Alveolata</taxon>
        <taxon>Dinophyceae</taxon>
        <taxon>Suessiales</taxon>
        <taxon>Suessiaceae</taxon>
        <taxon>Polarella</taxon>
    </lineage>
</organism>
<keyword evidence="1" id="KW-1133">Transmembrane helix</keyword>
<protein>
    <recommendedName>
        <fullName evidence="2">Calcineurin-like phosphoesterase domain-containing protein</fullName>
    </recommendedName>
</protein>
<dbReference type="EMBL" id="CAJNNV010019629">
    <property type="protein sequence ID" value="CAE8606669.1"/>
    <property type="molecule type" value="Genomic_DNA"/>
</dbReference>
<keyword evidence="1" id="KW-0812">Transmembrane</keyword>
<dbReference type="InterPro" id="IPR004843">
    <property type="entry name" value="Calcineurin-like_PHP"/>
</dbReference>
<accession>A0A813EXG0</accession>
<keyword evidence="1" id="KW-0472">Membrane</keyword>
<dbReference type="InterPro" id="IPR029052">
    <property type="entry name" value="Metallo-depent_PP-like"/>
</dbReference>
<name>A0A813EXG0_POLGL</name>
<evidence type="ECO:0000259" key="2">
    <source>
        <dbReference type="Pfam" id="PF00149"/>
    </source>
</evidence>
<sequence length="589" mass="63205">MASFQSSAAHDAEMVEEGQPLLDAVLESDAVEGAAALPCRFEAFAKRKQAFVVGGFITGLLVLTAGGHGHSSTLKSQDPLGSSQKWGFFDITGCGESTCSSCLAKSQCVWCPSEPGCHLYGFSTCILPIDSEGQCWSQGYPFQIGDFLADRPDDTKQWLEQTLKHYKDPLQPFPEYPAGQTGIFDLTSGVQLDSASSGNPAVGVKIVAVSDWGTGTGAAAAVGQLMSKQNGDLTFHLGDVYYVGTEEQYAVIMAGRAPQGQGQVQGVSFPKGGHTTFLMTGNHEMISGGSGLFKVGFTYSGQAATYGVWQSDSWRFVALDSGYECYMRTESGARVFSPEKQNLAQSNAPQPEQVVEWLMNVVKLGDPNDKRGIVLFTHHQPLSDWNSPIYQGTAQQLNKILPRGKQVVMFFGHEHRLAFYDFVVLAGMDFAILPRMIGNGGFPDKTMSPTLGTGHLVGFDQRLYQSIPQPPLSPFQASYNGFFTIAVDGPALKVEYITGKCAASGCESGYDEEEGTVVAAETVTVDLSTGSLTQEWTSFGNAAPDSLTWLQRPAGKNTYTGREQPVYQKDMSPGSLAGGICAISHGSNC</sequence>
<dbReference type="OMA" id="CKAQANE"/>
<dbReference type="OrthoDB" id="426707at2759"/>
<evidence type="ECO:0000313" key="3">
    <source>
        <dbReference type="EMBL" id="CAE8606669.1"/>
    </source>
</evidence>
<dbReference type="AlphaFoldDB" id="A0A813EXG0"/>
<feature type="domain" description="Calcineurin-like phosphoesterase" evidence="2">
    <location>
        <begin position="205"/>
        <end position="416"/>
    </location>
</feature>
<dbReference type="Gene3D" id="3.60.21.10">
    <property type="match status" value="1"/>
</dbReference>
<proteinExistence type="predicted"/>